<organism evidence="5 6">
    <name type="scientific">Duganella aquatilis</name>
    <dbReference type="NCBI Taxonomy" id="2666082"/>
    <lineage>
        <taxon>Bacteria</taxon>
        <taxon>Pseudomonadati</taxon>
        <taxon>Pseudomonadota</taxon>
        <taxon>Betaproteobacteria</taxon>
        <taxon>Burkholderiales</taxon>
        <taxon>Oxalobacteraceae</taxon>
        <taxon>Telluria group</taxon>
        <taxon>Duganella</taxon>
    </lineage>
</organism>
<dbReference type="InterPro" id="IPR036869">
    <property type="entry name" value="J_dom_sf"/>
</dbReference>
<keyword evidence="3" id="KW-0143">Chaperone</keyword>
<dbReference type="GO" id="GO:0005737">
    <property type="term" value="C:cytoplasm"/>
    <property type="evidence" value="ECO:0007669"/>
    <property type="project" value="TreeGrafter"/>
</dbReference>
<sequence length="314" mass="33879">MEYKDYYQTLGVAKTATEDEIKKAYRKLVRKYHPDVSKEADAQNKTQDINEAYGVLGDAEKRAAYDELGRGHQYRAGQEFRPPPDWGRGFGGGAGAGGPGGMGGGFGGDSDFFSDLFANFGGGGRRRQAPQRGDDSHASITIDLADSYTGATRTISLMVAERDAQDRIVTRERNLSVNIPKGVTAGQQLRLSGQGQPGAAGPGDLYLEIQFRPHARYRVDGRDVYQTVPVAPWELALGGEVEVTTPSGKVNVTVPAGSQSGRKLRLRARGIPGKEAGDLYLLLEVVLPPATSDKARELYQTMAREMAFNPRAGG</sequence>
<dbReference type="SUPFAM" id="SSF46565">
    <property type="entry name" value="Chaperone J-domain"/>
    <property type="match status" value="1"/>
</dbReference>
<dbReference type="Proteomes" id="UP000439986">
    <property type="component" value="Unassembled WGS sequence"/>
</dbReference>
<proteinExistence type="predicted"/>
<dbReference type="SMART" id="SM00271">
    <property type="entry name" value="DnaJ"/>
    <property type="match status" value="1"/>
</dbReference>
<dbReference type="InterPro" id="IPR002939">
    <property type="entry name" value="DnaJ_C"/>
</dbReference>
<name>A0A844DHX5_9BURK</name>
<dbReference type="Gene3D" id="1.10.287.110">
    <property type="entry name" value="DnaJ domain"/>
    <property type="match status" value="1"/>
</dbReference>
<dbReference type="GO" id="GO:0051082">
    <property type="term" value="F:unfolded protein binding"/>
    <property type="evidence" value="ECO:0007669"/>
    <property type="project" value="InterPro"/>
</dbReference>
<dbReference type="Gene3D" id="2.60.260.20">
    <property type="entry name" value="Urease metallochaperone UreE, N-terminal domain"/>
    <property type="match status" value="2"/>
</dbReference>
<dbReference type="Pfam" id="PF00226">
    <property type="entry name" value="DnaJ"/>
    <property type="match status" value="1"/>
</dbReference>
<dbReference type="GO" id="GO:0042026">
    <property type="term" value="P:protein refolding"/>
    <property type="evidence" value="ECO:0007669"/>
    <property type="project" value="TreeGrafter"/>
</dbReference>
<dbReference type="GO" id="GO:0003677">
    <property type="term" value="F:DNA binding"/>
    <property type="evidence" value="ECO:0007669"/>
    <property type="project" value="UniProtKB-KW"/>
</dbReference>
<dbReference type="SUPFAM" id="SSF49493">
    <property type="entry name" value="HSP40/DnaJ peptide-binding domain"/>
    <property type="match status" value="2"/>
</dbReference>
<evidence type="ECO:0000256" key="1">
    <source>
        <dbReference type="ARBA" id="ARBA00022490"/>
    </source>
</evidence>
<dbReference type="PANTHER" id="PTHR43096">
    <property type="entry name" value="DNAJ HOMOLOG 1, MITOCHONDRIAL-RELATED"/>
    <property type="match status" value="1"/>
</dbReference>
<dbReference type="PANTHER" id="PTHR43096:SF52">
    <property type="entry name" value="DNAJ HOMOLOG 1, MITOCHONDRIAL-RELATED"/>
    <property type="match status" value="1"/>
</dbReference>
<evidence type="ECO:0000256" key="2">
    <source>
        <dbReference type="ARBA" id="ARBA00023125"/>
    </source>
</evidence>
<dbReference type="InterPro" id="IPR001623">
    <property type="entry name" value="DnaJ_domain"/>
</dbReference>
<keyword evidence="1" id="KW-0963">Cytoplasm</keyword>
<dbReference type="FunFam" id="2.60.260.20:FF:000013">
    <property type="entry name" value="DnaJ subfamily B member 11"/>
    <property type="match status" value="1"/>
</dbReference>
<reference evidence="5 6" key="1">
    <citation type="submission" date="2019-11" db="EMBL/GenBank/DDBJ databases">
        <title>Novel species isolated from a subtropical stream in China.</title>
        <authorList>
            <person name="Lu H."/>
        </authorList>
    </citation>
    <scope>NUCLEOTIDE SEQUENCE [LARGE SCALE GENOMIC DNA]</scope>
    <source>
        <strain evidence="5 6">FT26W</strain>
    </source>
</reference>
<feature type="domain" description="J" evidence="4">
    <location>
        <begin position="5"/>
        <end position="69"/>
    </location>
</feature>
<dbReference type="FunFam" id="2.60.260.20:FF:000008">
    <property type="entry name" value="Curved DNA-binding protein"/>
    <property type="match status" value="1"/>
</dbReference>
<protein>
    <submittedName>
        <fullName evidence="5">DnaJ domain-containing protein</fullName>
    </submittedName>
</protein>
<evidence type="ECO:0000259" key="4">
    <source>
        <dbReference type="PROSITE" id="PS50076"/>
    </source>
</evidence>
<dbReference type="RefSeq" id="WP_371865475.1">
    <property type="nucleotide sequence ID" value="NZ_WKJL01000048.1"/>
</dbReference>
<accession>A0A844DHX5</accession>
<evidence type="ECO:0000256" key="3">
    <source>
        <dbReference type="ARBA" id="ARBA00023186"/>
    </source>
</evidence>
<dbReference type="PROSITE" id="PS50076">
    <property type="entry name" value="DNAJ_2"/>
    <property type="match status" value="1"/>
</dbReference>
<dbReference type="InterPro" id="IPR008971">
    <property type="entry name" value="HSP40/DnaJ_pept-bd"/>
</dbReference>
<dbReference type="Pfam" id="PF01556">
    <property type="entry name" value="DnaJ_C"/>
    <property type="match status" value="1"/>
</dbReference>
<evidence type="ECO:0000313" key="6">
    <source>
        <dbReference type="Proteomes" id="UP000439986"/>
    </source>
</evidence>
<dbReference type="EMBL" id="WKJL01000048">
    <property type="protein sequence ID" value="MRW88244.1"/>
    <property type="molecule type" value="Genomic_DNA"/>
</dbReference>
<dbReference type="CDD" id="cd10747">
    <property type="entry name" value="DnaJ_C"/>
    <property type="match status" value="1"/>
</dbReference>
<keyword evidence="6" id="KW-1185">Reference proteome</keyword>
<dbReference type="CDD" id="cd06257">
    <property type="entry name" value="DnaJ"/>
    <property type="match status" value="1"/>
</dbReference>
<comment type="caution">
    <text evidence="5">The sequence shown here is derived from an EMBL/GenBank/DDBJ whole genome shotgun (WGS) entry which is preliminary data.</text>
</comment>
<dbReference type="AlphaFoldDB" id="A0A844DHX5"/>
<keyword evidence="2" id="KW-0238">DNA-binding</keyword>
<dbReference type="PRINTS" id="PR00625">
    <property type="entry name" value="JDOMAIN"/>
</dbReference>
<gene>
    <name evidence="5" type="ORF">GJ698_29625</name>
</gene>
<evidence type="ECO:0000313" key="5">
    <source>
        <dbReference type="EMBL" id="MRW88244.1"/>
    </source>
</evidence>